<gene>
    <name evidence="2" type="ORF">FYJ85_02075</name>
</gene>
<evidence type="ECO:0000313" key="2">
    <source>
        <dbReference type="EMBL" id="MST95830.1"/>
    </source>
</evidence>
<keyword evidence="3" id="KW-1185">Reference proteome</keyword>
<comment type="caution">
    <text evidence="2">The sequence shown here is derived from an EMBL/GenBank/DDBJ whole genome shotgun (WGS) entry which is preliminary data.</text>
</comment>
<feature type="domain" description="Amidohydrolase-related" evidence="1">
    <location>
        <begin position="98"/>
        <end position="210"/>
    </location>
</feature>
<dbReference type="GO" id="GO:0016787">
    <property type="term" value="F:hydrolase activity"/>
    <property type="evidence" value="ECO:0007669"/>
    <property type="project" value="UniProtKB-KW"/>
</dbReference>
<name>A0A844FX43_9BACT</name>
<accession>A0A844FX43</accession>
<proteinExistence type="predicted"/>
<dbReference type="Pfam" id="PF04909">
    <property type="entry name" value="Amidohydro_2"/>
    <property type="match status" value="1"/>
</dbReference>
<evidence type="ECO:0000313" key="3">
    <source>
        <dbReference type="Proteomes" id="UP000435649"/>
    </source>
</evidence>
<dbReference type="Proteomes" id="UP000435649">
    <property type="component" value="Unassembled WGS sequence"/>
</dbReference>
<dbReference type="AlphaFoldDB" id="A0A844FX43"/>
<evidence type="ECO:0000259" key="1">
    <source>
        <dbReference type="Pfam" id="PF04909"/>
    </source>
</evidence>
<dbReference type="SUPFAM" id="SSF51556">
    <property type="entry name" value="Metallo-dependent hydrolases"/>
    <property type="match status" value="1"/>
</dbReference>
<protein>
    <submittedName>
        <fullName evidence="2">Amidohydrolase family protein</fullName>
    </submittedName>
</protein>
<reference evidence="2 3" key="1">
    <citation type="submission" date="2019-08" db="EMBL/GenBank/DDBJ databases">
        <title>In-depth cultivation of the pig gut microbiome towards novel bacterial diversity and tailored functional studies.</title>
        <authorList>
            <person name="Wylensek D."/>
            <person name="Hitch T.C.A."/>
            <person name="Clavel T."/>
        </authorList>
    </citation>
    <scope>NUCLEOTIDE SEQUENCE [LARGE SCALE GENOMIC DNA]</scope>
    <source>
        <strain evidence="2 3">BBE-744-WT-12</strain>
    </source>
</reference>
<organism evidence="2 3">
    <name type="scientific">Victivallis lenta</name>
    <dbReference type="NCBI Taxonomy" id="2606640"/>
    <lineage>
        <taxon>Bacteria</taxon>
        <taxon>Pseudomonadati</taxon>
        <taxon>Lentisphaerota</taxon>
        <taxon>Lentisphaeria</taxon>
        <taxon>Victivallales</taxon>
        <taxon>Victivallaceae</taxon>
        <taxon>Victivallis</taxon>
    </lineage>
</organism>
<dbReference type="RefSeq" id="WP_106055047.1">
    <property type="nucleotide sequence ID" value="NZ_VUNS01000002.1"/>
</dbReference>
<keyword evidence="2" id="KW-0378">Hydrolase</keyword>
<dbReference type="Gene3D" id="3.20.20.140">
    <property type="entry name" value="Metal-dependent hydrolases"/>
    <property type="match status" value="1"/>
</dbReference>
<sequence>MIFYDAHLHCRGNEAGGFFVGLEGVPVVAGTLDNRQVLALHRPEERYLGFHYVAAGELQEKFSHRLLKYHPRREKYSPAEVEASIRLNRPAAVMLDTLNEPYWQPGDYWRIARAFPEILFIFAHSGGYLIQDFIKICHFQPNIYIDFALTHTMLACYGRRPEGLPYIDEAIVYSLHAPFRRRVLLSSDTPFFDQAGVVEYYRNLDALDLLNENFITCFTQVMEKLQECH</sequence>
<dbReference type="EMBL" id="VUNS01000002">
    <property type="protein sequence ID" value="MST95830.1"/>
    <property type="molecule type" value="Genomic_DNA"/>
</dbReference>
<dbReference type="InterPro" id="IPR032466">
    <property type="entry name" value="Metal_Hydrolase"/>
</dbReference>
<dbReference type="InterPro" id="IPR006680">
    <property type="entry name" value="Amidohydro-rel"/>
</dbReference>